<evidence type="ECO:0000256" key="4">
    <source>
        <dbReference type="ARBA" id="ARBA00023136"/>
    </source>
</evidence>
<name>A0A5J6VJ21_9VIRU</name>
<dbReference type="EMBL" id="MN448274">
    <property type="protein sequence ID" value="QFG73920.1"/>
    <property type="molecule type" value="Genomic_DNA"/>
</dbReference>
<feature type="transmembrane region" description="Helical" evidence="5">
    <location>
        <begin position="36"/>
        <end position="55"/>
    </location>
</feature>
<reference evidence="6" key="1">
    <citation type="journal article" date="2019" name="Philos. Trans. R. Soc. Lond., B, Biol. Sci.">
        <title>Targeted metagenomic recovery of four divergent viruses reveals shared and distinctive characteristics of giant viruses of marine eukaryotes.</title>
        <authorList>
            <person name="Needham D.M."/>
            <person name="Poirier C."/>
            <person name="Hehenberger E."/>
            <person name="Jimenez V."/>
            <person name="Swalwell J.E."/>
            <person name="Santoro A.E."/>
            <person name="Worden A.Z."/>
        </authorList>
    </citation>
    <scope>NUCLEOTIDE SEQUENCE</scope>
    <source>
        <strain evidence="6">OPacV-662</strain>
    </source>
</reference>
<dbReference type="Pfam" id="PF04193">
    <property type="entry name" value="PQ-loop"/>
    <property type="match status" value="1"/>
</dbReference>
<evidence type="ECO:0000256" key="2">
    <source>
        <dbReference type="ARBA" id="ARBA00022692"/>
    </source>
</evidence>
<dbReference type="InterPro" id="IPR006603">
    <property type="entry name" value="PQ-loop_rpt"/>
</dbReference>
<evidence type="ECO:0000313" key="6">
    <source>
        <dbReference type="EMBL" id="QFG73920.1"/>
    </source>
</evidence>
<protein>
    <recommendedName>
        <fullName evidence="7">PQ loop repeat protein</fullName>
    </recommendedName>
</protein>
<sequence length="85" mass="9607">MNDELFGYIGCVFLSMLMIPQVYTTLKCRDVSSLSIGFLCLQVISSIFMLMYGIVGDYVKYPVVISNGMILLNTIILIICYKKFS</sequence>
<evidence type="ECO:0008006" key="7">
    <source>
        <dbReference type="Google" id="ProtNLM"/>
    </source>
</evidence>
<keyword evidence="2 5" id="KW-0812">Transmembrane</keyword>
<comment type="subcellular location">
    <subcellularLocation>
        <location evidence="1">Membrane</location>
        <topology evidence="1">Multi-pass membrane protein</topology>
    </subcellularLocation>
</comment>
<evidence type="ECO:0000256" key="3">
    <source>
        <dbReference type="ARBA" id="ARBA00022989"/>
    </source>
</evidence>
<dbReference type="Gene3D" id="1.20.1280.290">
    <property type="match status" value="1"/>
</dbReference>
<keyword evidence="3 5" id="KW-1133">Transmembrane helix</keyword>
<feature type="transmembrane region" description="Helical" evidence="5">
    <location>
        <begin position="61"/>
        <end position="81"/>
    </location>
</feature>
<evidence type="ECO:0000256" key="5">
    <source>
        <dbReference type="SAM" id="Phobius"/>
    </source>
</evidence>
<evidence type="ECO:0000256" key="1">
    <source>
        <dbReference type="ARBA" id="ARBA00004141"/>
    </source>
</evidence>
<accession>A0A5J6VJ21</accession>
<dbReference type="GO" id="GO:0016020">
    <property type="term" value="C:membrane"/>
    <property type="evidence" value="ECO:0007669"/>
    <property type="project" value="UniProtKB-SubCell"/>
</dbReference>
<proteinExistence type="predicted"/>
<feature type="transmembrane region" description="Helical" evidence="5">
    <location>
        <begin position="6"/>
        <end position="24"/>
    </location>
</feature>
<organism evidence="6">
    <name type="scientific">Megaviridae environmental sample</name>
    <dbReference type="NCBI Taxonomy" id="1737588"/>
    <lineage>
        <taxon>Viruses</taxon>
        <taxon>Varidnaviria</taxon>
        <taxon>Bamfordvirae</taxon>
        <taxon>Nucleocytoviricota</taxon>
        <taxon>Megaviricetes</taxon>
        <taxon>Imitervirales</taxon>
        <taxon>Mimiviridae</taxon>
        <taxon>environmental samples</taxon>
    </lineage>
</organism>
<keyword evidence="4 5" id="KW-0472">Membrane</keyword>